<reference evidence="1 3" key="1">
    <citation type="journal article" date="2014" name="BMC Genomics">
        <title>Genome sequence of Anopheles sinensis provides insight into genetics basis of mosquito competence for malaria parasites.</title>
        <authorList>
            <person name="Zhou D."/>
            <person name="Zhang D."/>
            <person name="Ding G."/>
            <person name="Shi L."/>
            <person name="Hou Q."/>
            <person name="Ye Y."/>
            <person name="Xu Y."/>
            <person name="Zhou H."/>
            <person name="Xiong C."/>
            <person name="Li S."/>
            <person name="Yu J."/>
            <person name="Hong S."/>
            <person name="Yu X."/>
            <person name="Zou P."/>
            <person name="Chen C."/>
            <person name="Chang X."/>
            <person name="Wang W."/>
            <person name="Lv Y."/>
            <person name="Sun Y."/>
            <person name="Ma L."/>
            <person name="Shen B."/>
            <person name="Zhu C."/>
        </authorList>
    </citation>
    <scope>NUCLEOTIDE SEQUENCE [LARGE SCALE GENOMIC DNA]</scope>
</reference>
<protein>
    <submittedName>
        <fullName evidence="1 2">Uncharacterized protein</fullName>
    </submittedName>
</protein>
<keyword evidence="3" id="KW-1185">Reference proteome</keyword>
<evidence type="ECO:0000313" key="2">
    <source>
        <dbReference type="EnsemblMetazoa" id="ASIC013357-PA"/>
    </source>
</evidence>
<organism evidence="1">
    <name type="scientific">Anopheles sinensis</name>
    <name type="common">Mosquito</name>
    <dbReference type="NCBI Taxonomy" id="74873"/>
    <lineage>
        <taxon>Eukaryota</taxon>
        <taxon>Metazoa</taxon>
        <taxon>Ecdysozoa</taxon>
        <taxon>Arthropoda</taxon>
        <taxon>Hexapoda</taxon>
        <taxon>Insecta</taxon>
        <taxon>Pterygota</taxon>
        <taxon>Neoptera</taxon>
        <taxon>Endopterygota</taxon>
        <taxon>Diptera</taxon>
        <taxon>Nematocera</taxon>
        <taxon>Culicoidea</taxon>
        <taxon>Culicidae</taxon>
        <taxon>Anophelinae</taxon>
        <taxon>Anopheles</taxon>
    </lineage>
</organism>
<evidence type="ECO:0000313" key="3">
    <source>
        <dbReference type="Proteomes" id="UP000030765"/>
    </source>
</evidence>
<evidence type="ECO:0000313" key="1">
    <source>
        <dbReference type="EMBL" id="KFB45391.1"/>
    </source>
</evidence>
<dbReference type="Proteomes" id="UP000030765">
    <property type="component" value="Unassembled WGS sequence"/>
</dbReference>
<proteinExistence type="predicted"/>
<dbReference type="AlphaFoldDB" id="A0A084W597"/>
<name>A0A084W597_ANOSI</name>
<reference evidence="2" key="2">
    <citation type="submission" date="2020-05" db="UniProtKB">
        <authorList>
            <consortium name="EnsemblMetazoa"/>
        </authorList>
    </citation>
    <scope>IDENTIFICATION</scope>
</reference>
<sequence length="56" mass="6505">MDMQTEGKGVCRTAPNDFFVFRHPFRANEDADKRKDERKELACRSVEFALILVLMA</sequence>
<dbReference type="EnsemblMetazoa" id="ASIC013357-RA">
    <property type="protein sequence ID" value="ASIC013357-PA"/>
    <property type="gene ID" value="ASIC013357"/>
</dbReference>
<accession>A0A084W597</accession>
<dbReference type="VEuPathDB" id="VectorBase:ASIC013357"/>
<dbReference type="EMBL" id="ATLV01020546">
    <property type="status" value="NOT_ANNOTATED_CDS"/>
    <property type="molecule type" value="Genomic_DNA"/>
</dbReference>
<gene>
    <name evidence="1" type="ORF">ZHAS_00013357</name>
</gene>
<dbReference type="EMBL" id="KE525303">
    <property type="protein sequence ID" value="KFB45391.1"/>
    <property type="molecule type" value="Genomic_DNA"/>
</dbReference>